<sequence length="290" mass="32726">MRINKYISDSGYCSRREADKLIEQGSVTINGKRASIGSQVLAGQEVKVYGETVTCNTEPVFIAYNKPIGIVSTTDLDEPNNIIDAVGHDERIFPIGRLDKDSQGLIILTNEGDMVNKMLRVDNNHEKEYHVTVDKLINEDFVKKMQGGVPILGVVTRKCEVVKTGTHSFNIILRQGLNRQIRRMCEYLGYNVVRLERIRIMHIKLGNIKVGQWRNITKEELEILRKKTASSVKTESAPKKKTKPQETKTPQTKGKSANSSYKEKKMQAGYREGGSGMRNGKSSVRKKTRK</sequence>
<comment type="caution">
    <text evidence="9">The sequence shown here is derived from an EMBL/GenBank/DDBJ whole genome shotgun (WGS) entry which is preliminary data.</text>
</comment>
<dbReference type="GO" id="GO:0003723">
    <property type="term" value="F:RNA binding"/>
    <property type="evidence" value="ECO:0007669"/>
    <property type="project" value="UniProtKB-KW"/>
</dbReference>
<dbReference type="InterPro" id="IPR002942">
    <property type="entry name" value="S4_RNA-bd"/>
</dbReference>
<dbReference type="Proteomes" id="UP000298285">
    <property type="component" value="Unassembled WGS sequence"/>
</dbReference>
<dbReference type="AlphaFoldDB" id="A0A4Y9ISE5"/>
<dbReference type="PROSITE" id="PS01149">
    <property type="entry name" value="PSI_RSU"/>
    <property type="match status" value="1"/>
</dbReference>
<dbReference type="OrthoDB" id="9807213at2"/>
<feature type="region of interest" description="Disordered" evidence="7">
    <location>
        <begin position="228"/>
        <end position="290"/>
    </location>
</feature>
<dbReference type="PROSITE" id="PS50889">
    <property type="entry name" value="S4"/>
    <property type="match status" value="1"/>
</dbReference>
<dbReference type="EC" id="5.4.99.-" evidence="6"/>
<gene>
    <name evidence="9" type="primary">rluF</name>
    <name evidence="9" type="ORF">E4T88_00790</name>
</gene>
<dbReference type="InterPro" id="IPR050343">
    <property type="entry name" value="RsuA_PseudoU_synthase"/>
</dbReference>
<dbReference type="FunFam" id="3.30.70.1560:FF:000002">
    <property type="entry name" value="Pseudouridine synthase"/>
    <property type="match status" value="1"/>
</dbReference>
<evidence type="ECO:0000313" key="9">
    <source>
        <dbReference type="EMBL" id="TFU90545.1"/>
    </source>
</evidence>
<dbReference type="CDD" id="cd00165">
    <property type="entry name" value="S4"/>
    <property type="match status" value="1"/>
</dbReference>
<proteinExistence type="inferred from homology"/>
<evidence type="ECO:0000259" key="8">
    <source>
        <dbReference type="SMART" id="SM00363"/>
    </source>
</evidence>
<dbReference type="RefSeq" id="WP_135103600.1">
    <property type="nucleotide sequence ID" value="NZ_JADGKW010000001.1"/>
</dbReference>
<organism evidence="9 10">
    <name type="scientific">Dysgonomonas mossii</name>
    <dbReference type="NCBI Taxonomy" id="163665"/>
    <lineage>
        <taxon>Bacteria</taxon>
        <taxon>Pseudomonadati</taxon>
        <taxon>Bacteroidota</taxon>
        <taxon>Bacteroidia</taxon>
        <taxon>Bacteroidales</taxon>
        <taxon>Dysgonomonadaceae</taxon>
        <taxon>Dysgonomonas</taxon>
    </lineage>
</organism>
<dbReference type="Pfam" id="PF00849">
    <property type="entry name" value="PseudoU_synth_2"/>
    <property type="match status" value="1"/>
</dbReference>
<protein>
    <recommendedName>
        <fullName evidence="6">Pseudouridine synthase</fullName>
        <ecNumber evidence="6">5.4.99.-</ecNumber>
    </recommendedName>
</protein>
<evidence type="ECO:0000256" key="3">
    <source>
        <dbReference type="ARBA" id="ARBA00036390"/>
    </source>
</evidence>
<dbReference type="InterPro" id="IPR036986">
    <property type="entry name" value="S4_RNA-bd_sf"/>
</dbReference>
<evidence type="ECO:0000256" key="6">
    <source>
        <dbReference type="RuleBase" id="RU003887"/>
    </source>
</evidence>
<comment type="catalytic activity">
    <reaction evidence="3">
        <text>uridine(35) in tRNA(Tyr) = pseudouridine(35) in tRNA(Tyr)</text>
        <dbReference type="Rhea" id="RHEA:60556"/>
        <dbReference type="Rhea" id="RHEA-COMP:15607"/>
        <dbReference type="Rhea" id="RHEA-COMP:15608"/>
        <dbReference type="ChEBI" id="CHEBI:65314"/>
        <dbReference type="ChEBI" id="CHEBI:65315"/>
    </reaction>
</comment>
<dbReference type="InterPro" id="IPR018496">
    <property type="entry name" value="PsdUridine_synth_RsuA/RluB_CS"/>
</dbReference>
<dbReference type="PANTHER" id="PTHR47683:SF2">
    <property type="entry name" value="RNA-BINDING S4 DOMAIN-CONTAINING PROTEIN"/>
    <property type="match status" value="1"/>
</dbReference>
<keyword evidence="5" id="KW-0694">RNA-binding</keyword>
<dbReference type="InterPro" id="IPR020103">
    <property type="entry name" value="PsdUridine_synth_cat_dom_sf"/>
</dbReference>
<dbReference type="SMART" id="SM00363">
    <property type="entry name" value="S4"/>
    <property type="match status" value="1"/>
</dbReference>
<evidence type="ECO:0000256" key="7">
    <source>
        <dbReference type="SAM" id="MobiDB-lite"/>
    </source>
</evidence>
<dbReference type="Pfam" id="PF01479">
    <property type="entry name" value="S4"/>
    <property type="match status" value="1"/>
</dbReference>
<dbReference type="InterPro" id="IPR020094">
    <property type="entry name" value="TruA/RsuA/RluB/E/F_N"/>
</dbReference>
<dbReference type="Gene3D" id="3.10.290.10">
    <property type="entry name" value="RNA-binding S4 domain"/>
    <property type="match status" value="1"/>
</dbReference>
<dbReference type="InterPro" id="IPR042092">
    <property type="entry name" value="PsdUridine_s_RsuA/RluB/E/F_cat"/>
</dbReference>
<dbReference type="GO" id="GO:0000455">
    <property type="term" value="P:enzyme-directed rRNA pseudouridine synthesis"/>
    <property type="evidence" value="ECO:0007669"/>
    <property type="project" value="UniProtKB-ARBA"/>
</dbReference>
<dbReference type="NCBIfam" id="NF007784">
    <property type="entry name" value="PRK10475.1"/>
    <property type="match status" value="1"/>
</dbReference>
<feature type="domain" description="RNA-binding S4" evidence="8">
    <location>
        <begin position="1"/>
        <end position="67"/>
    </location>
</feature>
<dbReference type="SUPFAM" id="SSF55120">
    <property type="entry name" value="Pseudouridine synthase"/>
    <property type="match status" value="1"/>
</dbReference>
<evidence type="ECO:0000256" key="5">
    <source>
        <dbReference type="PROSITE-ProRule" id="PRU00182"/>
    </source>
</evidence>
<evidence type="ECO:0000313" key="10">
    <source>
        <dbReference type="Proteomes" id="UP000298285"/>
    </source>
</evidence>
<name>A0A4Y9ISE5_9BACT</name>
<evidence type="ECO:0000256" key="4">
    <source>
        <dbReference type="ARBA" id="ARBA00036535"/>
    </source>
</evidence>
<dbReference type="Gene3D" id="3.30.70.1560">
    <property type="entry name" value="Alpha-L RNA-binding motif"/>
    <property type="match status" value="1"/>
</dbReference>
<accession>A0A4Y9ISE5</accession>
<dbReference type="CDD" id="cd02554">
    <property type="entry name" value="PseudoU_synth_RluF"/>
    <property type="match status" value="1"/>
</dbReference>
<keyword evidence="2 6" id="KW-0413">Isomerase</keyword>
<dbReference type="PANTHER" id="PTHR47683">
    <property type="entry name" value="PSEUDOURIDINE SYNTHASE FAMILY PROTEIN-RELATED"/>
    <property type="match status" value="1"/>
</dbReference>
<reference evidence="9 10" key="1">
    <citation type="submission" date="2019-03" db="EMBL/GenBank/DDBJ databases">
        <title>Diversity of the mouse oral microbiome.</title>
        <authorList>
            <person name="Joseph S."/>
            <person name="Aduse-Opoku J."/>
            <person name="Curtis M."/>
            <person name="Wade W."/>
            <person name="Hashim A."/>
        </authorList>
    </citation>
    <scope>NUCLEOTIDE SEQUENCE [LARGE SCALE GENOMIC DNA]</scope>
    <source>
        <strain evidence="9 10">P11</strain>
    </source>
</reference>
<evidence type="ECO:0000256" key="2">
    <source>
        <dbReference type="ARBA" id="ARBA00023235"/>
    </source>
</evidence>
<dbReference type="NCBIfam" id="TIGR00093">
    <property type="entry name" value="pseudouridine synthase"/>
    <property type="match status" value="1"/>
</dbReference>
<evidence type="ECO:0000256" key="1">
    <source>
        <dbReference type="ARBA" id="ARBA00008348"/>
    </source>
</evidence>
<comment type="catalytic activity">
    <reaction evidence="4">
        <text>uridine(2604) in 23S rRNA = pseudouridine(2604) in 23S rRNA</text>
        <dbReference type="Rhea" id="RHEA:38875"/>
        <dbReference type="Rhea" id="RHEA-COMP:10093"/>
        <dbReference type="Rhea" id="RHEA-COMP:10094"/>
        <dbReference type="ChEBI" id="CHEBI:65314"/>
        <dbReference type="ChEBI" id="CHEBI:65315"/>
        <dbReference type="EC" id="5.4.99.21"/>
    </reaction>
</comment>
<comment type="similarity">
    <text evidence="1 6">Belongs to the pseudouridine synthase RsuA family.</text>
</comment>
<dbReference type="EMBL" id="SPPK01000001">
    <property type="protein sequence ID" value="TFU90545.1"/>
    <property type="molecule type" value="Genomic_DNA"/>
</dbReference>
<dbReference type="GO" id="GO:0160138">
    <property type="term" value="F:23S rRNA pseudouridine(2604) synthase activity"/>
    <property type="evidence" value="ECO:0007669"/>
    <property type="project" value="UniProtKB-EC"/>
</dbReference>
<dbReference type="InterPro" id="IPR000748">
    <property type="entry name" value="PsdUridine_synth_RsuA/RluB/E/F"/>
</dbReference>
<dbReference type="SUPFAM" id="SSF55174">
    <property type="entry name" value="Alpha-L RNA-binding motif"/>
    <property type="match status" value="1"/>
</dbReference>
<dbReference type="InterPro" id="IPR006145">
    <property type="entry name" value="PsdUridine_synth_RsuA/RluA"/>
</dbReference>
<dbReference type="Gene3D" id="3.30.70.580">
    <property type="entry name" value="Pseudouridine synthase I, catalytic domain, N-terminal subdomain"/>
    <property type="match status" value="1"/>
</dbReference>
<dbReference type="FunFam" id="3.10.290.10:FF:000003">
    <property type="entry name" value="Pseudouridine synthase"/>
    <property type="match status" value="1"/>
</dbReference>